<dbReference type="OrthoDB" id="3055182at2759"/>
<evidence type="ECO:0000313" key="2">
    <source>
        <dbReference type="Proteomes" id="UP000620124"/>
    </source>
</evidence>
<sequence>MKRLPLTPSKLLASSSRATIIRLNLRGLATTPILPPRVQPQTRPRWTLTCKEPLWGSTEMVEAIADCFPVFPETLLPRYFSCDWSNWTGTYWFFVPEKWHNLSVAQVTLMLSFKLCCTPLRPLAFTRAVDYVFLAAAGKDYILWDGDLERLIRFGSHFKDDEEFMRFVARRFLSDLPRMGVVEYARDVSKEEWHRVHEEQCVLRARAVAEGRVEGRVKFEES</sequence>
<dbReference type="Proteomes" id="UP000620124">
    <property type="component" value="Unassembled WGS sequence"/>
</dbReference>
<protein>
    <submittedName>
        <fullName evidence="1">Uncharacterized protein</fullName>
    </submittedName>
</protein>
<organism evidence="1 2">
    <name type="scientific">Mycena venus</name>
    <dbReference type="NCBI Taxonomy" id="2733690"/>
    <lineage>
        <taxon>Eukaryota</taxon>
        <taxon>Fungi</taxon>
        <taxon>Dikarya</taxon>
        <taxon>Basidiomycota</taxon>
        <taxon>Agaricomycotina</taxon>
        <taxon>Agaricomycetes</taxon>
        <taxon>Agaricomycetidae</taxon>
        <taxon>Agaricales</taxon>
        <taxon>Marasmiineae</taxon>
        <taxon>Mycenaceae</taxon>
        <taxon>Mycena</taxon>
    </lineage>
</organism>
<reference evidence="1" key="1">
    <citation type="submission" date="2020-05" db="EMBL/GenBank/DDBJ databases">
        <title>Mycena genomes resolve the evolution of fungal bioluminescence.</title>
        <authorList>
            <person name="Tsai I.J."/>
        </authorList>
    </citation>
    <scope>NUCLEOTIDE SEQUENCE</scope>
    <source>
        <strain evidence="1">CCC161011</strain>
    </source>
</reference>
<comment type="caution">
    <text evidence="1">The sequence shown here is derived from an EMBL/GenBank/DDBJ whole genome shotgun (WGS) entry which is preliminary data.</text>
</comment>
<proteinExistence type="predicted"/>
<dbReference type="AlphaFoldDB" id="A0A8H6XPJ7"/>
<evidence type="ECO:0000313" key="1">
    <source>
        <dbReference type="EMBL" id="KAF7345603.1"/>
    </source>
</evidence>
<gene>
    <name evidence="1" type="ORF">MVEN_01579300</name>
</gene>
<name>A0A8H6XPJ7_9AGAR</name>
<accession>A0A8H6XPJ7</accession>
<dbReference type="EMBL" id="JACAZI010000013">
    <property type="protein sequence ID" value="KAF7345603.1"/>
    <property type="molecule type" value="Genomic_DNA"/>
</dbReference>
<keyword evidence="2" id="KW-1185">Reference proteome</keyword>